<reference evidence="2" key="1">
    <citation type="submission" date="2013-10" db="EMBL/GenBank/DDBJ databases">
        <title>Genomic analysis of the causative agents of coccidiosis in chickens.</title>
        <authorList>
            <person name="Reid A.J."/>
            <person name="Blake D."/>
            <person name="Billington K."/>
            <person name="Browne H."/>
            <person name="Dunn M."/>
            <person name="Hung S."/>
            <person name="Kawahara F."/>
            <person name="Miranda-Saavedra D."/>
            <person name="Mourier T."/>
            <person name="Nagra H."/>
            <person name="Otto T.D."/>
            <person name="Rawlings N."/>
            <person name="Sanchez A."/>
            <person name="Sanders M."/>
            <person name="Subramaniam C."/>
            <person name="Tay Y."/>
            <person name="Dear P."/>
            <person name="Doerig C."/>
            <person name="Gruber A."/>
            <person name="Parkinson J."/>
            <person name="Shirley M."/>
            <person name="Wan K.L."/>
            <person name="Berriman M."/>
            <person name="Tomley F."/>
            <person name="Pain A."/>
        </authorList>
    </citation>
    <scope>NUCLEOTIDE SEQUENCE [LARGE SCALE GENOMIC DNA]</scope>
    <source>
        <strain evidence="2">Houghton</strain>
    </source>
</reference>
<protein>
    <submittedName>
        <fullName evidence="2">Uncharacterized protein</fullName>
    </submittedName>
</protein>
<dbReference type="PANTHER" id="PTHR32097:SF17">
    <property type="entry name" value="CAMP-BINDING PROTEIN 1-RELATED"/>
    <property type="match status" value="1"/>
</dbReference>
<name>U6H6Y1_9EIME</name>
<dbReference type="InterPro" id="IPR051324">
    <property type="entry name" value="Stress/Tellurium_Resist"/>
</dbReference>
<dbReference type="Gene3D" id="2.60.60.30">
    <property type="entry name" value="sav2460 like domains"/>
    <property type="match status" value="1"/>
</dbReference>
<feature type="compositionally biased region" description="Basic and acidic residues" evidence="1">
    <location>
        <begin position="375"/>
        <end position="387"/>
    </location>
</feature>
<feature type="compositionally biased region" description="Basic and acidic residues" evidence="1">
    <location>
        <begin position="309"/>
        <end position="319"/>
    </location>
</feature>
<dbReference type="AlphaFoldDB" id="U6H6Y1"/>
<gene>
    <name evidence="2" type="ORF">EPH_0073780</name>
</gene>
<evidence type="ECO:0000313" key="2">
    <source>
        <dbReference type="EMBL" id="CDI86469.1"/>
    </source>
</evidence>
<keyword evidence="3" id="KW-1185">Reference proteome</keyword>
<feature type="region of interest" description="Disordered" evidence="1">
    <location>
        <begin position="299"/>
        <end position="323"/>
    </location>
</feature>
<dbReference type="VEuPathDB" id="ToxoDB:EPH_0073780"/>
<dbReference type="Proteomes" id="UP000018201">
    <property type="component" value="Unassembled WGS sequence"/>
</dbReference>
<proteinExistence type="predicted"/>
<reference evidence="2" key="2">
    <citation type="submission" date="2013-10" db="EMBL/GenBank/DDBJ databases">
        <authorList>
            <person name="Aslett M."/>
        </authorList>
    </citation>
    <scope>NUCLEOTIDE SEQUENCE [LARGE SCALE GENOMIC DNA]</scope>
    <source>
        <strain evidence="2">Houghton</strain>
    </source>
</reference>
<sequence length="773" mass="83811">MGRKGGAPAEFVYGLGISSLQPADQLDNEETPLRFVSVQLQLADLGKNLDVDIHAFLFESDGTYVDCVFYKNPTLAGRSVRLLQHDQELLVDLRYIPQRCSFIVCTLAIYSGGTVAQLGDGSVQLSALVPRVGLEENVDFPHLPCGQIPPGSSEFYEWVCLGTLPLRPRSSLGEECGMMLCLLAHHAGFWYFKPVLKPVTAFTPQGLIEPAQDYVTRHVAGLSEQFPGVELGSLLKAVREGTHGQFELADTAERQAEAAAGHHALRTSESGAPKGIGLETGDAVESVLKNEHSEIYREKNKRHGVLTENQEKVTVEETPGKQAASLLQGTADSSLDGITAQVQGRRKLPQYPIAGHSGNYDDGQFQASEVQPSDMEDHPNDGGERRGNTTQKEAGNISQGGEGDECLGGLSKRQRGTRVKDIGASQEAVSGKQKGSGGGASRFYWESRSDDKLTRNHVPVDGVSLVGSFPPVNDYGGDSCHGGMNAYDERDTAERNDWWRKSVERRLGALERSVESIGGNIQMIAAATSEMQKNNKLYIQELRERFTELKSDVASDIESALSGPLEALSLRVDAVKDDGGTDAAQLAEQRRKLWAVDRMVLLLERNWHLLAQSISELRFQLSGLEQRIEQAVPAIRDSPVLPTDHAKGLPLSLQPPVFMNSIGAPIDGEVPEASRRTQSYAAGAQQGGGQTLFASKALEELSRMQNHAEAFGACMRRLASGTAPDGLKGLNPVERRVLSFLGTPKAFAALQDLERALETINMCGPGTSGTRLY</sequence>
<dbReference type="PANTHER" id="PTHR32097">
    <property type="entry name" value="CAMP-BINDING PROTEIN 1-RELATED"/>
    <property type="match status" value="1"/>
</dbReference>
<feature type="region of interest" description="Disordered" evidence="1">
    <location>
        <begin position="257"/>
        <end position="278"/>
    </location>
</feature>
<evidence type="ECO:0000256" key="1">
    <source>
        <dbReference type="SAM" id="MobiDB-lite"/>
    </source>
</evidence>
<feature type="region of interest" description="Disordered" evidence="1">
    <location>
        <begin position="371"/>
        <end position="441"/>
    </location>
</feature>
<evidence type="ECO:0000313" key="3">
    <source>
        <dbReference type="Proteomes" id="UP000018201"/>
    </source>
</evidence>
<dbReference type="EMBL" id="HG695402">
    <property type="protein sequence ID" value="CDI86469.1"/>
    <property type="molecule type" value="Genomic_DNA"/>
</dbReference>
<accession>U6H6Y1</accession>
<organism evidence="2 3">
    <name type="scientific">Eimeria praecox</name>
    <dbReference type="NCBI Taxonomy" id="51316"/>
    <lineage>
        <taxon>Eukaryota</taxon>
        <taxon>Sar</taxon>
        <taxon>Alveolata</taxon>
        <taxon>Apicomplexa</taxon>
        <taxon>Conoidasida</taxon>
        <taxon>Coccidia</taxon>
        <taxon>Eucoccidiorida</taxon>
        <taxon>Eimeriorina</taxon>
        <taxon>Eimeriidae</taxon>
        <taxon>Eimeria</taxon>
    </lineage>
</organism>
<feature type="compositionally biased region" description="Polar residues" evidence="1">
    <location>
        <begin position="388"/>
        <end position="399"/>
    </location>
</feature>
<dbReference type="OrthoDB" id="345745at2759"/>